<dbReference type="Proteomes" id="UP000176609">
    <property type="component" value="Unassembled WGS sequence"/>
</dbReference>
<dbReference type="GO" id="GO:0006313">
    <property type="term" value="P:DNA transposition"/>
    <property type="evidence" value="ECO:0007669"/>
    <property type="project" value="InterPro"/>
</dbReference>
<dbReference type="AlphaFoldDB" id="A0A1F6AQX9"/>
<accession>A0A1F6AQX9</accession>
<comment type="caution">
    <text evidence="2">The sequence shown here is derived from an EMBL/GenBank/DDBJ whole genome shotgun (WGS) entry which is preliminary data.</text>
</comment>
<evidence type="ECO:0000259" key="1">
    <source>
        <dbReference type="SMART" id="SM01321"/>
    </source>
</evidence>
<dbReference type="SUPFAM" id="SSF143422">
    <property type="entry name" value="Transposase IS200-like"/>
    <property type="match status" value="1"/>
</dbReference>
<dbReference type="SMART" id="SM01321">
    <property type="entry name" value="Y1_Tnp"/>
    <property type="match status" value="1"/>
</dbReference>
<dbReference type="InterPro" id="IPR036515">
    <property type="entry name" value="Transposase_17_sf"/>
</dbReference>
<dbReference type="GO" id="GO:0004803">
    <property type="term" value="F:transposase activity"/>
    <property type="evidence" value="ECO:0007669"/>
    <property type="project" value="InterPro"/>
</dbReference>
<evidence type="ECO:0000313" key="3">
    <source>
        <dbReference type="Proteomes" id="UP000176609"/>
    </source>
</evidence>
<dbReference type="PANTHER" id="PTHR34322">
    <property type="entry name" value="TRANSPOSASE, Y1_TNP DOMAIN-CONTAINING"/>
    <property type="match status" value="1"/>
</dbReference>
<reference evidence="2 3" key="1">
    <citation type="journal article" date="2016" name="Nat. Commun.">
        <title>Thousands of microbial genomes shed light on interconnected biogeochemical processes in an aquifer system.</title>
        <authorList>
            <person name="Anantharaman K."/>
            <person name="Brown C.T."/>
            <person name="Hug L.A."/>
            <person name="Sharon I."/>
            <person name="Castelle C.J."/>
            <person name="Probst A.J."/>
            <person name="Thomas B.C."/>
            <person name="Singh A."/>
            <person name="Wilkins M.J."/>
            <person name="Karaoz U."/>
            <person name="Brodie E.L."/>
            <person name="Williams K.H."/>
            <person name="Hubbard S.S."/>
            <person name="Banfield J.F."/>
        </authorList>
    </citation>
    <scope>NUCLEOTIDE SEQUENCE [LARGE SCALE GENOMIC DNA]</scope>
</reference>
<dbReference type="InterPro" id="IPR002686">
    <property type="entry name" value="Transposase_17"/>
</dbReference>
<evidence type="ECO:0000313" key="2">
    <source>
        <dbReference type="EMBL" id="OGG27091.1"/>
    </source>
</evidence>
<sequence>MPGRILPLITDQIYHIFNRGIDRRPTFTNRLEYKRARESIKFYRVSNPSIRLSKFLRLEEKRQSEVIYLLQKSKKLVEIACYCFMPNHFHLILKQKAHHGISKFLSNFQNSYTRYFNTRHKRDGSLFMDQFKAVRVETDEQLLHLSRYVHLNPHTGYTVKSLFELKRYEWSSFQTYLNKTSDFVETNLVLSFFRNINEYEKFVFGRADYQRDLKKIEHLLIE</sequence>
<dbReference type="PANTHER" id="PTHR34322:SF2">
    <property type="entry name" value="TRANSPOSASE IS200-LIKE DOMAIN-CONTAINING PROTEIN"/>
    <property type="match status" value="1"/>
</dbReference>
<name>A0A1F6AQX9_9BACT</name>
<dbReference type="GO" id="GO:0003677">
    <property type="term" value="F:DNA binding"/>
    <property type="evidence" value="ECO:0007669"/>
    <property type="project" value="InterPro"/>
</dbReference>
<dbReference type="Pfam" id="PF01797">
    <property type="entry name" value="Y1_Tnp"/>
    <property type="match status" value="1"/>
</dbReference>
<feature type="domain" description="Transposase IS200-like" evidence="1">
    <location>
        <begin position="9"/>
        <end position="152"/>
    </location>
</feature>
<protein>
    <recommendedName>
        <fullName evidence="1">Transposase IS200-like domain-containing protein</fullName>
    </recommendedName>
</protein>
<gene>
    <name evidence="2" type="ORF">A2960_03040</name>
</gene>
<dbReference type="EMBL" id="MFJR01000007">
    <property type="protein sequence ID" value="OGG27091.1"/>
    <property type="molecule type" value="Genomic_DNA"/>
</dbReference>
<proteinExistence type="predicted"/>
<dbReference type="Gene3D" id="3.30.70.1290">
    <property type="entry name" value="Transposase IS200-like"/>
    <property type="match status" value="1"/>
</dbReference>
<organism evidence="2 3">
    <name type="scientific">Candidatus Gottesmanbacteria bacterium RIFCSPLOWO2_01_FULL_39_12b</name>
    <dbReference type="NCBI Taxonomy" id="1798388"/>
    <lineage>
        <taxon>Bacteria</taxon>
        <taxon>Candidatus Gottesmaniibacteriota</taxon>
    </lineage>
</organism>